<protein>
    <submittedName>
        <fullName evidence="1">Toxin-antitoxin system, antitoxin component, ribbon-helix-helix domain protein</fullName>
    </submittedName>
</protein>
<gene>
    <name evidence="1" type="ORF">LEP1GSC038_0166</name>
</gene>
<proteinExistence type="predicted"/>
<evidence type="ECO:0000313" key="2">
    <source>
        <dbReference type="Proteomes" id="UP000012101"/>
    </source>
</evidence>
<organism evidence="1 2">
    <name type="scientific">Leptospira weilii str. 2006001855</name>
    <dbReference type="NCBI Taxonomy" id="996804"/>
    <lineage>
        <taxon>Bacteria</taxon>
        <taxon>Pseudomonadati</taxon>
        <taxon>Spirochaetota</taxon>
        <taxon>Spirochaetia</taxon>
        <taxon>Leptospirales</taxon>
        <taxon>Leptospiraceae</taxon>
        <taxon>Leptospira</taxon>
    </lineage>
</organism>
<dbReference type="Proteomes" id="UP000012101">
    <property type="component" value="Unassembled WGS sequence"/>
</dbReference>
<evidence type="ECO:0000313" key="1">
    <source>
        <dbReference type="EMBL" id="EMM74124.1"/>
    </source>
</evidence>
<accession>M6FVM2</accession>
<dbReference type="AlphaFoldDB" id="M6FVM2"/>
<comment type="caution">
    <text evidence="1">The sequence shown here is derived from an EMBL/GenBank/DDBJ whole genome shotgun (WGS) entry which is preliminary data.</text>
</comment>
<dbReference type="EMBL" id="AFJM02000018">
    <property type="protein sequence ID" value="EMM74124.1"/>
    <property type="molecule type" value="Genomic_DNA"/>
</dbReference>
<sequence>MAELTKESEHEQKVKTKAQDLAPITKSLAGLLKGKEYVDIKEDKAAYLRKKHGF</sequence>
<reference evidence="1 2" key="1">
    <citation type="submission" date="2013-01" db="EMBL/GenBank/DDBJ databases">
        <authorList>
            <person name="Harkins D.M."/>
            <person name="Durkin A.S."/>
            <person name="Brinkac L.M."/>
            <person name="Haft D.H."/>
            <person name="Selengut J.D."/>
            <person name="Sanka R."/>
            <person name="DePew J."/>
            <person name="Purushe J."/>
            <person name="Hospenthal D.R."/>
            <person name="Murray C.K."/>
            <person name="Pimentel G."/>
            <person name="Wasfy M."/>
            <person name="Vinetz J.M."/>
            <person name="Sutton G.G."/>
            <person name="Nierman W.C."/>
            <person name="Fouts D.E."/>
        </authorList>
    </citation>
    <scope>NUCLEOTIDE SEQUENCE [LARGE SCALE GENOMIC DNA]</scope>
    <source>
        <strain evidence="1 2">2006001855</strain>
    </source>
</reference>
<name>M6FVM2_9LEPT</name>